<dbReference type="STRING" id="651661.SAMN05660293_01469"/>
<dbReference type="Proteomes" id="UP000190897">
    <property type="component" value="Unassembled WGS sequence"/>
</dbReference>
<protein>
    <submittedName>
        <fullName evidence="1">Uncharacterized protein</fullName>
    </submittedName>
</protein>
<name>A0A1T5DAD5_9BACT</name>
<sequence>MEETTIWLLTATRSECAFMRETIKMLKKPLLVANREPYKIDRQSKVIMREEKRNFLKNYAGL</sequence>
<proteinExistence type="predicted"/>
<dbReference type="RefSeq" id="WP_141110230.1">
    <property type="nucleotide sequence ID" value="NZ_FUZA01000002.1"/>
</dbReference>
<reference evidence="2" key="1">
    <citation type="submission" date="2017-02" db="EMBL/GenBank/DDBJ databases">
        <authorList>
            <person name="Varghese N."/>
            <person name="Submissions S."/>
        </authorList>
    </citation>
    <scope>NUCLEOTIDE SEQUENCE [LARGE SCALE GENOMIC DNA]</scope>
    <source>
        <strain evidence="2">DSM 22270</strain>
    </source>
</reference>
<keyword evidence="2" id="KW-1185">Reference proteome</keyword>
<dbReference type="EMBL" id="FUZA01000002">
    <property type="protein sequence ID" value="SKB68619.1"/>
    <property type="molecule type" value="Genomic_DNA"/>
</dbReference>
<organism evidence="1 2">
    <name type="scientific">Dyadobacter psychrophilus</name>
    <dbReference type="NCBI Taxonomy" id="651661"/>
    <lineage>
        <taxon>Bacteria</taxon>
        <taxon>Pseudomonadati</taxon>
        <taxon>Bacteroidota</taxon>
        <taxon>Cytophagia</taxon>
        <taxon>Cytophagales</taxon>
        <taxon>Spirosomataceae</taxon>
        <taxon>Dyadobacter</taxon>
    </lineage>
</organism>
<gene>
    <name evidence="1" type="ORF">SAMN05660293_01469</name>
</gene>
<dbReference type="AlphaFoldDB" id="A0A1T5DAD5"/>
<accession>A0A1T5DAD5</accession>
<evidence type="ECO:0000313" key="1">
    <source>
        <dbReference type="EMBL" id="SKB68619.1"/>
    </source>
</evidence>
<evidence type="ECO:0000313" key="2">
    <source>
        <dbReference type="Proteomes" id="UP000190897"/>
    </source>
</evidence>